<name>A0ABS0XQZ1_9SPHN</name>
<proteinExistence type="predicted"/>
<evidence type="ECO:0000313" key="1">
    <source>
        <dbReference type="EMBL" id="MBJ6122458.1"/>
    </source>
</evidence>
<keyword evidence="2" id="KW-1185">Reference proteome</keyword>
<dbReference type="RefSeq" id="WP_199038129.1">
    <property type="nucleotide sequence ID" value="NZ_JAELXS010000006.1"/>
</dbReference>
<gene>
    <name evidence="1" type="ORF">JAO74_11715</name>
</gene>
<organism evidence="1 2">
    <name type="scientific">Sphingomonas mollis</name>
    <dbReference type="NCBI Taxonomy" id="2795726"/>
    <lineage>
        <taxon>Bacteria</taxon>
        <taxon>Pseudomonadati</taxon>
        <taxon>Pseudomonadota</taxon>
        <taxon>Alphaproteobacteria</taxon>
        <taxon>Sphingomonadales</taxon>
        <taxon>Sphingomonadaceae</taxon>
        <taxon>Sphingomonas</taxon>
    </lineage>
</organism>
<sequence>MTFTDTLTSDRDRPGSRALNIAAERAAVVQMCLKHDVAISAIETLASGGTHVVMVNGAGAEQLRQIYGTKVILGPVTRSRWTQSRI</sequence>
<protein>
    <submittedName>
        <fullName evidence="1">Uncharacterized protein</fullName>
    </submittedName>
</protein>
<reference evidence="2" key="1">
    <citation type="submission" date="2020-12" db="EMBL/GenBank/DDBJ databases">
        <title>Hymenobacter sp.</title>
        <authorList>
            <person name="Kim M.K."/>
        </authorList>
    </citation>
    <scope>NUCLEOTIDE SEQUENCE [LARGE SCALE GENOMIC DNA]</scope>
    <source>
        <strain evidence="2">BT553</strain>
    </source>
</reference>
<comment type="caution">
    <text evidence="1">The sequence shown here is derived from an EMBL/GenBank/DDBJ whole genome shotgun (WGS) entry which is preliminary data.</text>
</comment>
<evidence type="ECO:0000313" key="2">
    <source>
        <dbReference type="Proteomes" id="UP000640426"/>
    </source>
</evidence>
<dbReference type="EMBL" id="JAELXS010000006">
    <property type="protein sequence ID" value="MBJ6122458.1"/>
    <property type="molecule type" value="Genomic_DNA"/>
</dbReference>
<accession>A0ABS0XQZ1</accession>
<dbReference type="Proteomes" id="UP000640426">
    <property type="component" value="Unassembled WGS sequence"/>
</dbReference>